<evidence type="ECO:0000259" key="2">
    <source>
        <dbReference type="PROSITE" id="PS50206"/>
    </source>
</evidence>
<sequence>MIGSLDSLLFSAQILTSIRHHLILAFALLLLLFFLWGRNLQAPIHVSDNVYDLLLSTLLSHHVPEISVERLDKSDFHILDARSYREFEVSHIPGATWVGYEEFSLDRLAGIDKQAPVAVYCAVGYRSERIAEQLQREGYANVVNVYGGIFEWVNTKRPVVTDDGAATDKIHGYSQFWGFWLKRGARIYG</sequence>
<dbReference type="AlphaFoldDB" id="A0A7S8IZA6"/>
<dbReference type="PROSITE" id="PS50206">
    <property type="entry name" value="RHODANESE_3"/>
    <property type="match status" value="1"/>
</dbReference>
<dbReference type="InterPro" id="IPR050229">
    <property type="entry name" value="GlpE_sulfurtransferase"/>
</dbReference>
<evidence type="ECO:0000256" key="1">
    <source>
        <dbReference type="SAM" id="Phobius"/>
    </source>
</evidence>
<dbReference type="SMART" id="SM00450">
    <property type="entry name" value="RHOD"/>
    <property type="match status" value="1"/>
</dbReference>
<dbReference type="Proteomes" id="UP000593737">
    <property type="component" value="Chromosome"/>
</dbReference>
<dbReference type="EMBL" id="CP047423">
    <property type="protein sequence ID" value="QPD04021.1"/>
    <property type="molecule type" value="Genomic_DNA"/>
</dbReference>
<keyword evidence="1" id="KW-1133">Transmembrane helix</keyword>
<protein>
    <recommendedName>
        <fullName evidence="2">Rhodanese domain-containing protein</fullName>
    </recommendedName>
</protein>
<feature type="transmembrane region" description="Helical" evidence="1">
    <location>
        <begin position="20"/>
        <end position="37"/>
    </location>
</feature>
<reference evidence="3 4" key="1">
    <citation type="journal article" date="2020" name="ISME J.">
        <title>Enrichment and physiological characterization of a novel comammox Nitrospira indicates ammonium inhibition of complete nitrification.</title>
        <authorList>
            <person name="Sakoula D."/>
            <person name="Koch H."/>
            <person name="Frank J."/>
            <person name="Jetten M.S.M."/>
            <person name="van Kessel M.A.H.J."/>
            <person name="Lucker S."/>
        </authorList>
    </citation>
    <scope>NUCLEOTIDE SEQUENCE [LARGE SCALE GENOMIC DNA]</scope>
    <source>
        <strain evidence="3">Comreactor17</strain>
    </source>
</reference>
<evidence type="ECO:0000313" key="3">
    <source>
        <dbReference type="EMBL" id="QPD04021.1"/>
    </source>
</evidence>
<keyword evidence="1" id="KW-0812">Transmembrane</keyword>
<dbReference type="Pfam" id="PF00581">
    <property type="entry name" value="Rhodanese"/>
    <property type="match status" value="1"/>
</dbReference>
<dbReference type="InterPro" id="IPR036873">
    <property type="entry name" value="Rhodanese-like_dom_sf"/>
</dbReference>
<dbReference type="Gene3D" id="3.40.250.10">
    <property type="entry name" value="Rhodanese-like domain"/>
    <property type="match status" value="1"/>
</dbReference>
<dbReference type="GO" id="GO:0004792">
    <property type="term" value="F:thiosulfate-cyanide sulfurtransferase activity"/>
    <property type="evidence" value="ECO:0007669"/>
    <property type="project" value="InterPro"/>
</dbReference>
<keyword evidence="1" id="KW-0472">Membrane</keyword>
<dbReference type="PROSITE" id="PS00380">
    <property type="entry name" value="RHODANESE_1"/>
    <property type="match status" value="1"/>
</dbReference>
<accession>A0A7S8IZA6</accession>
<dbReference type="PANTHER" id="PTHR43031">
    <property type="entry name" value="FAD-DEPENDENT OXIDOREDUCTASE"/>
    <property type="match status" value="1"/>
</dbReference>
<organism evidence="3 4">
    <name type="scientific">Candidatus Nitrospira kreftii</name>
    <dbReference type="NCBI Taxonomy" id="2652173"/>
    <lineage>
        <taxon>Bacteria</taxon>
        <taxon>Pseudomonadati</taxon>
        <taxon>Nitrospirota</taxon>
        <taxon>Nitrospiria</taxon>
        <taxon>Nitrospirales</taxon>
        <taxon>Nitrospiraceae</taxon>
        <taxon>Nitrospira</taxon>
    </lineage>
</organism>
<feature type="domain" description="Rhodanese" evidence="2">
    <location>
        <begin position="72"/>
        <end position="161"/>
    </location>
</feature>
<dbReference type="InterPro" id="IPR001307">
    <property type="entry name" value="Thiosulphate_STrfase_CS"/>
</dbReference>
<dbReference type="SUPFAM" id="SSF52821">
    <property type="entry name" value="Rhodanese/Cell cycle control phosphatase"/>
    <property type="match status" value="1"/>
</dbReference>
<dbReference type="KEGG" id="nkf:Nkreftii_001795"/>
<evidence type="ECO:0000313" key="4">
    <source>
        <dbReference type="Proteomes" id="UP000593737"/>
    </source>
</evidence>
<dbReference type="PANTHER" id="PTHR43031:SF1">
    <property type="entry name" value="PYRIDINE NUCLEOTIDE-DISULPHIDE OXIDOREDUCTASE"/>
    <property type="match status" value="1"/>
</dbReference>
<proteinExistence type="predicted"/>
<dbReference type="CDD" id="cd00158">
    <property type="entry name" value="RHOD"/>
    <property type="match status" value="1"/>
</dbReference>
<dbReference type="NCBIfam" id="NF045521">
    <property type="entry name" value="rhoda_near_glyco"/>
    <property type="match status" value="1"/>
</dbReference>
<dbReference type="InterPro" id="IPR001763">
    <property type="entry name" value="Rhodanese-like_dom"/>
</dbReference>
<gene>
    <name evidence="3" type="ORF">Nkreftii_001795</name>
</gene>
<name>A0A7S8IZA6_9BACT</name>